<feature type="compositionally biased region" description="Polar residues" evidence="1">
    <location>
        <begin position="767"/>
        <end position="790"/>
    </location>
</feature>
<keyword evidence="3" id="KW-1185">Reference proteome</keyword>
<dbReference type="OrthoDB" id="6192689at2759"/>
<evidence type="ECO:0000313" key="3">
    <source>
        <dbReference type="Proteomes" id="UP000596742"/>
    </source>
</evidence>
<proteinExistence type="predicted"/>
<feature type="compositionally biased region" description="Low complexity" evidence="1">
    <location>
        <begin position="689"/>
        <end position="707"/>
    </location>
</feature>
<name>A0A8B6H8T2_MYTGA</name>
<protein>
    <submittedName>
        <fullName evidence="2">Uncharacterized protein</fullName>
    </submittedName>
</protein>
<feature type="compositionally biased region" description="Polar residues" evidence="1">
    <location>
        <begin position="300"/>
        <end position="310"/>
    </location>
</feature>
<evidence type="ECO:0000313" key="2">
    <source>
        <dbReference type="EMBL" id="VDI76319.1"/>
    </source>
</evidence>
<feature type="region of interest" description="Disordered" evidence="1">
    <location>
        <begin position="675"/>
        <end position="707"/>
    </location>
</feature>
<reference evidence="2" key="1">
    <citation type="submission" date="2018-11" db="EMBL/GenBank/DDBJ databases">
        <authorList>
            <person name="Alioto T."/>
            <person name="Alioto T."/>
        </authorList>
    </citation>
    <scope>NUCLEOTIDE SEQUENCE</scope>
</reference>
<feature type="region of interest" description="Disordered" evidence="1">
    <location>
        <begin position="470"/>
        <end position="502"/>
    </location>
</feature>
<feature type="compositionally biased region" description="Low complexity" evidence="1">
    <location>
        <begin position="489"/>
        <end position="502"/>
    </location>
</feature>
<feature type="region of interest" description="Disordered" evidence="1">
    <location>
        <begin position="300"/>
        <end position="319"/>
    </location>
</feature>
<gene>
    <name evidence="2" type="ORF">MGAL_10B061191</name>
</gene>
<feature type="region of interest" description="Disordered" evidence="1">
    <location>
        <begin position="745"/>
        <end position="842"/>
    </location>
</feature>
<evidence type="ECO:0000256" key="1">
    <source>
        <dbReference type="SAM" id="MobiDB-lite"/>
    </source>
</evidence>
<dbReference type="AlphaFoldDB" id="A0A8B6H8T2"/>
<sequence>MEVITHKKIMKEWTSLIYLFCICGLISSINGQQFPVFGQGQQVQGQGNPAQFQQFLQTRQAAPGVGGGTAAGGTATGLTNSVRTVTVPILPAPPGTDLTQGTTFTQFQRGATQTASPDGPIPRFTQGSAFLGRPFTQFGPNMRPIAQGQQMNAASMAAAQQRQAQMQQNAQQLQARQQAGMAAQQAGMAASRTQFPGLGLAMQRRMAQQQFMAQRQNGNAFMTGLAQRQQAARQNQQGQQGAGTLWRPDVRMPGMMTPPGGAFPPRRFPGMFPPGFVNRNIARQNGAATGITGASNALNAPRAQQTQNRLTPPIMNPRDPRLGLMPVQANLQMFGSRQRPFPTPNVAATQRAMNRQNRMNTNSMAAAATNRINPNFPPVNSQFPGAVGRRTMPVNVGTPQGMARGPMPPNFGAFQGSGGRAMPSSVGAFPGSGGGAAPSNVGAFPGGQTNADMSANQIVPSNVDMFPGIGSSSSTDGSTVTNELPGEISAFPGAESSSGSSASAATEFIGDIPAFPGAESIGASSMTSDLPVFPAGDSNIGLANSDVIFPNVGEEPGLTAGEIPPPPPVFPAKDINNIPASADAELFPPFDLGRGSTGSPFSENIPPVPAGEMMGSPQDFGRVNSASTLEVSMIEPNSRTGIKPAASSFPGVNSADVTPPKTGNMVAPVMTEPTEAPTFSEFPSANFESSFPGSGTSSFGGASSSSFPGAGTDVASSFPGMGNAVESQKSSVSISGSEVPFVASGFPGSETRSEVNSFPGSDFISAPSANQATETPSGMASFPGSGSNMSGFPGMRTEKTSTFSPSKGVAPPGTVSGIEGFERTESDLSSSIGGVPIELWQR</sequence>
<feature type="compositionally biased region" description="Low complexity" evidence="1">
    <location>
        <begin position="470"/>
        <end position="481"/>
    </location>
</feature>
<organism evidence="2 3">
    <name type="scientific">Mytilus galloprovincialis</name>
    <name type="common">Mediterranean mussel</name>
    <dbReference type="NCBI Taxonomy" id="29158"/>
    <lineage>
        <taxon>Eukaryota</taxon>
        <taxon>Metazoa</taxon>
        <taxon>Spiralia</taxon>
        <taxon>Lophotrochozoa</taxon>
        <taxon>Mollusca</taxon>
        <taxon>Bivalvia</taxon>
        <taxon>Autobranchia</taxon>
        <taxon>Pteriomorphia</taxon>
        <taxon>Mytilida</taxon>
        <taxon>Mytiloidea</taxon>
        <taxon>Mytilidae</taxon>
        <taxon>Mytilinae</taxon>
        <taxon>Mytilus</taxon>
    </lineage>
</organism>
<comment type="caution">
    <text evidence="2">The sequence shown here is derived from an EMBL/GenBank/DDBJ whole genome shotgun (WGS) entry which is preliminary data.</text>
</comment>
<dbReference type="Proteomes" id="UP000596742">
    <property type="component" value="Unassembled WGS sequence"/>
</dbReference>
<accession>A0A8B6H8T2</accession>
<dbReference type="EMBL" id="UYJE01009743">
    <property type="protein sequence ID" value="VDI76319.1"/>
    <property type="molecule type" value="Genomic_DNA"/>
</dbReference>